<dbReference type="EMBL" id="CAEY01000796">
    <property type="status" value="NOT_ANNOTATED_CDS"/>
    <property type="molecule type" value="Genomic_DNA"/>
</dbReference>
<organism evidence="2 3">
    <name type="scientific">Tetranychus urticae</name>
    <name type="common">Two-spotted spider mite</name>
    <dbReference type="NCBI Taxonomy" id="32264"/>
    <lineage>
        <taxon>Eukaryota</taxon>
        <taxon>Metazoa</taxon>
        <taxon>Ecdysozoa</taxon>
        <taxon>Arthropoda</taxon>
        <taxon>Chelicerata</taxon>
        <taxon>Arachnida</taxon>
        <taxon>Acari</taxon>
        <taxon>Acariformes</taxon>
        <taxon>Trombidiformes</taxon>
        <taxon>Prostigmata</taxon>
        <taxon>Eleutherengona</taxon>
        <taxon>Raphignathae</taxon>
        <taxon>Tetranychoidea</taxon>
        <taxon>Tetranychidae</taxon>
        <taxon>Tetranychus</taxon>
    </lineage>
</organism>
<evidence type="ECO:0000313" key="2">
    <source>
        <dbReference type="EnsemblMetazoa" id="tetur02g05510.1"/>
    </source>
</evidence>
<reference evidence="2" key="2">
    <citation type="submission" date="2015-06" db="UniProtKB">
        <authorList>
            <consortium name="EnsemblMetazoa"/>
        </authorList>
    </citation>
    <scope>IDENTIFICATION</scope>
</reference>
<feature type="compositionally biased region" description="Basic and acidic residues" evidence="1">
    <location>
        <begin position="34"/>
        <end position="57"/>
    </location>
</feature>
<evidence type="ECO:0000313" key="3">
    <source>
        <dbReference type="Proteomes" id="UP000015104"/>
    </source>
</evidence>
<sequence length="90" mass="10253">MIIRNSVKKACIKRIPPECSEESNSQDESLGYEANKREGTKDKGATSKRQIDNDKQAVKGNKFLIKRPLKASSNIRPTVRRDYQLDICKD</sequence>
<keyword evidence="3" id="KW-1185">Reference proteome</keyword>
<dbReference type="EnsemblMetazoa" id="tetur02g05510.1">
    <property type="protein sequence ID" value="tetur02g05510.1"/>
    <property type="gene ID" value="tetur02g05510"/>
</dbReference>
<feature type="region of interest" description="Disordered" evidence="1">
    <location>
        <begin position="18"/>
        <end position="59"/>
    </location>
</feature>
<dbReference type="Proteomes" id="UP000015104">
    <property type="component" value="Unassembled WGS sequence"/>
</dbReference>
<dbReference type="HOGENOM" id="CLU_2443647_0_0_1"/>
<accession>T1JVR2</accession>
<evidence type="ECO:0000256" key="1">
    <source>
        <dbReference type="SAM" id="MobiDB-lite"/>
    </source>
</evidence>
<protein>
    <submittedName>
        <fullName evidence="2">Uncharacterized protein</fullName>
    </submittedName>
</protein>
<reference evidence="3" key="1">
    <citation type="submission" date="2011-08" db="EMBL/GenBank/DDBJ databases">
        <authorList>
            <person name="Rombauts S."/>
        </authorList>
    </citation>
    <scope>NUCLEOTIDE SEQUENCE</scope>
    <source>
        <strain evidence="3">London</strain>
    </source>
</reference>
<dbReference type="AlphaFoldDB" id="T1JVR2"/>
<proteinExistence type="predicted"/>
<name>T1JVR2_TETUR</name>